<organism evidence="1 2">
    <name type="scientific">Ixodes persulcatus</name>
    <name type="common">Taiga tick</name>
    <dbReference type="NCBI Taxonomy" id="34615"/>
    <lineage>
        <taxon>Eukaryota</taxon>
        <taxon>Metazoa</taxon>
        <taxon>Ecdysozoa</taxon>
        <taxon>Arthropoda</taxon>
        <taxon>Chelicerata</taxon>
        <taxon>Arachnida</taxon>
        <taxon>Acari</taxon>
        <taxon>Parasitiformes</taxon>
        <taxon>Ixodida</taxon>
        <taxon>Ixodoidea</taxon>
        <taxon>Ixodidae</taxon>
        <taxon>Ixodinae</taxon>
        <taxon>Ixodes</taxon>
    </lineage>
</organism>
<sequence>AAFSGVDNVCDAPPTSAGSPPLPRIPSERRVESFGNKAWPPTKAGPMACTFGVCLRPCGSRARSPQWRKPPRWPRCKAPAYEFLSGGFEFRP</sequence>
<keyword evidence="2" id="KW-1185">Reference proteome</keyword>
<feature type="non-terminal residue" evidence="1">
    <location>
        <position position="92"/>
    </location>
</feature>
<dbReference type="Proteomes" id="UP000805193">
    <property type="component" value="Unassembled WGS sequence"/>
</dbReference>
<name>A0AC60Q642_IXOPE</name>
<evidence type="ECO:0000313" key="2">
    <source>
        <dbReference type="Proteomes" id="UP000805193"/>
    </source>
</evidence>
<comment type="caution">
    <text evidence="1">The sequence shown here is derived from an EMBL/GenBank/DDBJ whole genome shotgun (WGS) entry which is preliminary data.</text>
</comment>
<accession>A0AC60Q642</accession>
<proteinExistence type="predicted"/>
<dbReference type="EMBL" id="JABSTQ010009421">
    <property type="protein sequence ID" value="KAG0429305.1"/>
    <property type="molecule type" value="Genomic_DNA"/>
</dbReference>
<feature type="non-terminal residue" evidence="1">
    <location>
        <position position="1"/>
    </location>
</feature>
<evidence type="ECO:0000313" key="1">
    <source>
        <dbReference type="EMBL" id="KAG0429305.1"/>
    </source>
</evidence>
<reference evidence="1 2" key="1">
    <citation type="journal article" date="2020" name="Cell">
        <title>Large-Scale Comparative Analyses of Tick Genomes Elucidate Their Genetic Diversity and Vector Capacities.</title>
        <authorList>
            <consortium name="Tick Genome and Microbiome Consortium (TIGMIC)"/>
            <person name="Jia N."/>
            <person name="Wang J."/>
            <person name="Shi W."/>
            <person name="Du L."/>
            <person name="Sun Y."/>
            <person name="Zhan W."/>
            <person name="Jiang J.F."/>
            <person name="Wang Q."/>
            <person name="Zhang B."/>
            <person name="Ji P."/>
            <person name="Bell-Sakyi L."/>
            <person name="Cui X.M."/>
            <person name="Yuan T.T."/>
            <person name="Jiang B.G."/>
            <person name="Yang W.F."/>
            <person name="Lam T.T."/>
            <person name="Chang Q.C."/>
            <person name="Ding S.J."/>
            <person name="Wang X.J."/>
            <person name="Zhu J.G."/>
            <person name="Ruan X.D."/>
            <person name="Zhao L."/>
            <person name="Wei J.T."/>
            <person name="Ye R.Z."/>
            <person name="Que T.C."/>
            <person name="Du C.H."/>
            <person name="Zhou Y.H."/>
            <person name="Cheng J.X."/>
            <person name="Dai P.F."/>
            <person name="Guo W.B."/>
            <person name="Han X.H."/>
            <person name="Huang E.J."/>
            <person name="Li L.F."/>
            <person name="Wei W."/>
            <person name="Gao Y.C."/>
            <person name="Liu J.Z."/>
            <person name="Shao H.Z."/>
            <person name="Wang X."/>
            <person name="Wang C.C."/>
            <person name="Yang T.C."/>
            <person name="Huo Q.B."/>
            <person name="Li W."/>
            <person name="Chen H.Y."/>
            <person name="Chen S.E."/>
            <person name="Zhou L.G."/>
            <person name="Ni X.B."/>
            <person name="Tian J.H."/>
            <person name="Sheng Y."/>
            <person name="Liu T."/>
            <person name="Pan Y.S."/>
            <person name="Xia L.Y."/>
            <person name="Li J."/>
            <person name="Zhao F."/>
            <person name="Cao W.C."/>
        </authorList>
    </citation>
    <scope>NUCLEOTIDE SEQUENCE [LARGE SCALE GENOMIC DNA]</scope>
    <source>
        <strain evidence="1">Iper-2018</strain>
    </source>
</reference>
<protein>
    <submittedName>
        <fullName evidence="1">Uncharacterized protein</fullName>
    </submittedName>
</protein>
<gene>
    <name evidence="1" type="ORF">HPB47_023779</name>
</gene>